<protein>
    <submittedName>
        <fullName evidence="1">Uncharacterized protein</fullName>
    </submittedName>
</protein>
<sequence length="127" mass="14301">MFPDAGNFLGVFPSYYAPRIVKYVSNCRPDLARRFSEVVDENLSALLMLAELFPVTGPRKKKVSGDQWFKFPSDALFRYIGVNGCLEEAVESILETQPYILCTGEKFSQSSHFIILDKNPVEVGKCP</sequence>
<evidence type="ECO:0000313" key="2">
    <source>
        <dbReference type="Proteomes" id="UP000499080"/>
    </source>
</evidence>
<dbReference type="EMBL" id="BGPR01043546">
    <property type="protein sequence ID" value="GBO20159.1"/>
    <property type="molecule type" value="Genomic_DNA"/>
</dbReference>
<proteinExistence type="predicted"/>
<keyword evidence="2" id="KW-1185">Reference proteome</keyword>
<gene>
    <name evidence="1" type="ORF">AVEN_241852_1</name>
</gene>
<organism evidence="1 2">
    <name type="scientific">Araneus ventricosus</name>
    <name type="common">Orbweaver spider</name>
    <name type="synonym">Epeira ventricosa</name>
    <dbReference type="NCBI Taxonomy" id="182803"/>
    <lineage>
        <taxon>Eukaryota</taxon>
        <taxon>Metazoa</taxon>
        <taxon>Ecdysozoa</taxon>
        <taxon>Arthropoda</taxon>
        <taxon>Chelicerata</taxon>
        <taxon>Arachnida</taxon>
        <taxon>Araneae</taxon>
        <taxon>Araneomorphae</taxon>
        <taxon>Entelegynae</taxon>
        <taxon>Araneoidea</taxon>
        <taxon>Araneidae</taxon>
        <taxon>Araneus</taxon>
    </lineage>
</organism>
<name>A0A4Y2V4I2_ARAVE</name>
<comment type="caution">
    <text evidence="1">The sequence shown here is derived from an EMBL/GenBank/DDBJ whole genome shotgun (WGS) entry which is preliminary data.</text>
</comment>
<reference evidence="1 2" key="1">
    <citation type="journal article" date="2019" name="Sci. Rep.">
        <title>Orb-weaving spider Araneus ventricosus genome elucidates the spidroin gene catalogue.</title>
        <authorList>
            <person name="Kono N."/>
            <person name="Nakamura H."/>
            <person name="Ohtoshi R."/>
            <person name="Moran D.A.P."/>
            <person name="Shinohara A."/>
            <person name="Yoshida Y."/>
            <person name="Fujiwara M."/>
            <person name="Mori M."/>
            <person name="Tomita M."/>
            <person name="Arakawa K."/>
        </authorList>
    </citation>
    <scope>NUCLEOTIDE SEQUENCE [LARGE SCALE GENOMIC DNA]</scope>
</reference>
<dbReference type="AlphaFoldDB" id="A0A4Y2V4I2"/>
<accession>A0A4Y2V4I2</accession>
<evidence type="ECO:0000313" key="1">
    <source>
        <dbReference type="EMBL" id="GBO20159.1"/>
    </source>
</evidence>
<dbReference type="OrthoDB" id="8193468at2759"/>
<feature type="non-terminal residue" evidence="1">
    <location>
        <position position="127"/>
    </location>
</feature>
<dbReference type="Proteomes" id="UP000499080">
    <property type="component" value="Unassembled WGS sequence"/>
</dbReference>